<evidence type="ECO:0000313" key="2">
    <source>
        <dbReference type="Proteomes" id="UP000789702"/>
    </source>
</evidence>
<proteinExistence type="predicted"/>
<evidence type="ECO:0000313" key="1">
    <source>
        <dbReference type="EMBL" id="CAG8528304.1"/>
    </source>
</evidence>
<feature type="non-terminal residue" evidence="1">
    <location>
        <position position="1"/>
    </location>
</feature>
<accession>A0ACA9LIP2</accession>
<name>A0ACA9LIP2_9GLOM</name>
<dbReference type="EMBL" id="CAJVPU010004127">
    <property type="protein sequence ID" value="CAG8528304.1"/>
    <property type="molecule type" value="Genomic_DNA"/>
</dbReference>
<organism evidence="1 2">
    <name type="scientific">Dentiscutata heterogama</name>
    <dbReference type="NCBI Taxonomy" id="1316150"/>
    <lineage>
        <taxon>Eukaryota</taxon>
        <taxon>Fungi</taxon>
        <taxon>Fungi incertae sedis</taxon>
        <taxon>Mucoromycota</taxon>
        <taxon>Glomeromycotina</taxon>
        <taxon>Glomeromycetes</taxon>
        <taxon>Diversisporales</taxon>
        <taxon>Gigasporaceae</taxon>
        <taxon>Dentiscutata</taxon>
    </lineage>
</organism>
<reference evidence="1" key="1">
    <citation type="submission" date="2021-06" db="EMBL/GenBank/DDBJ databases">
        <authorList>
            <person name="Kallberg Y."/>
            <person name="Tangrot J."/>
            <person name="Rosling A."/>
        </authorList>
    </citation>
    <scope>NUCLEOTIDE SEQUENCE</scope>
    <source>
        <strain evidence="1">IL203A</strain>
    </source>
</reference>
<comment type="caution">
    <text evidence="1">The sequence shown here is derived from an EMBL/GenBank/DDBJ whole genome shotgun (WGS) entry which is preliminary data.</text>
</comment>
<dbReference type="Proteomes" id="UP000789702">
    <property type="component" value="Unassembled WGS sequence"/>
</dbReference>
<gene>
    <name evidence="1" type="ORF">DHETER_LOCUS4249</name>
</gene>
<sequence length="426" mass="48246">KENITAGSVIYKGIEDNPWITKKELKNIIRQAVAFAEEHSSHKKTLSDILVEENFSSAVWRILGCRNMLNSMWLLLVSHKVLFVCWRAVKINKEGPLNSNQIQKNINALKGKLNKGSALLKKNVAVLYEKLLLGVNQVSISKLTWKDPLASQVISDDSALVQQLPDRQKELFMKPKDDMVPSSLPQIIRDKCNEFVEDFVNEDMDILPRQLKHDGSWKEPDEKLTEIASGILHALNDAWNNPAFSPEFAKLQSEGTYVTNVVVPAIRASLKDLPFGKSTFVSTAEHQSSASADRRGEGRSGRRPDIMFVKDTDDEIKLWREANDGMYWAHKSIKPDKDEFGIVAIQVAGSIIRLNFLIRDVANVHRYYHLYEAKIPVQQSDSFIVENFVKILLTLRNIIIINMSLLFHAPPSRSKRNKSSSTVDSD</sequence>
<protein>
    <submittedName>
        <fullName evidence="1">2986_t:CDS:1</fullName>
    </submittedName>
</protein>
<keyword evidence="2" id="KW-1185">Reference proteome</keyword>